<name>A0ABD3GNE5_9MARC</name>
<reference evidence="2 3" key="1">
    <citation type="submission" date="2024-09" db="EMBL/GenBank/DDBJ databases">
        <title>Chromosome-scale assembly of Riccia sorocarpa.</title>
        <authorList>
            <person name="Paukszto L."/>
        </authorList>
    </citation>
    <scope>NUCLEOTIDE SEQUENCE [LARGE SCALE GENOMIC DNA]</scope>
    <source>
        <strain evidence="2">LP-2024</strain>
        <tissue evidence="2">Aerial parts of the thallus</tissue>
    </source>
</reference>
<evidence type="ECO:0000313" key="2">
    <source>
        <dbReference type="EMBL" id="KAL3680007.1"/>
    </source>
</evidence>
<dbReference type="AlphaFoldDB" id="A0ABD3GNE5"/>
<gene>
    <name evidence="2" type="ORF">R1sor_022963</name>
</gene>
<feature type="compositionally biased region" description="Basic and acidic residues" evidence="1">
    <location>
        <begin position="76"/>
        <end position="86"/>
    </location>
</feature>
<sequence length="191" mass="20083">MDLTQDSDEEDGLAEVVEPGAEFHSDQHEEEEEVQAVVDTNEVQPTGGAQATQVTDLEAQGEVAQQADEGAPDQEAEVRPVPDEARGAAQGPDVPTEDKRKKKKKDKRVVWNEGGVAPSSARQETAEAVVHAEQADQAEAGPPDGGVTTVFGAACIDVTVGVHPPDCFLPDLCLPDSLLSESPLPDPTRGG</sequence>
<dbReference type="Proteomes" id="UP001633002">
    <property type="component" value="Unassembled WGS sequence"/>
</dbReference>
<organism evidence="2 3">
    <name type="scientific">Riccia sorocarpa</name>
    <dbReference type="NCBI Taxonomy" id="122646"/>
    <lineage>
        <taxon>Eukaryota</taxon>
        <taxon>Viridiplantae</taxon>
        <taxon>Streptophyta</taxon>
        <taxon>Embryophyta</taxon>
        <taxon>Marchantiophyta</taxon>
        <taxon>Marchantiopsida</taxon>
        <taxon>Marchantiidae</taxon>
        <taxon>Marchantiales</taxon>
        <taxon>Ricciaceae</taxon>
        <taxon>Riccia</taxon>
    </lineage>
</organism>
<evidence type="ECO:0000313" key="3">
    <source>
        <dbReference type="Proteomes" id="UP001633002"/>
    </source>
</evidence>
<feature type="compositionally biased region" description="Polar residues" evidence="1">
    <location>
        <begin position="41"/>
        <end position="55"/>
    </location>
</feature>
<accession>A0ABD3GNE5</accession>
<dbReference type="EMBL" id="JBJQOH010000007">
    <property type="protein sequence ID" value="KAL3680007.1"/>
    <property type="molecule type" value="Genomic_DNA"/>
</dbReference>
<feature type="region of interest" description="Disordered" evidence="1">
    <location>
        <begin position="1"/>
        <end position="146"/>
    </location>
</feature>
<keyword evidence="3" id="KW-1185">Reference proteome</keyword>
<feature type="compositionally biased region" description="Acidic residues" evidence="1">
    <location>
        <begin position="1"/>
        <end position="13"/>
    </location>
</feature>
<evidence type="ECO:0000256" key="1">
    <source>
        <dbReference type="SAM" id="MobiDB-lite"/>
    </source>
</evidence>
<protein>
    <submittedName>
        <fullName evidence="2">Uncharacterized protein</fullName>
    </submittedName>
</protein>
<comment type="caution">
    <text evidence="2">The sequence shown here is derived from an EMBL/GenBank/DDBJ whole genome shotgun (WGS) entry which is preliminary data.</text>
</comment>
<proteinExistence type="predicted"/>